<dbReference type="InterPro" id="IPR018337">
    <property type="entry name" value="Cell_wall/Cho-bd_repeat"/>
</dbReference>
<feature type="repeat" description="Cell wall-binding" evidence="3">
    <location>
        <begin position="453"/>
        <end position="472"/>
    </location>
</feature>
<dbReference type="SUPFAM" id="SSF51445">
    <property type="entry name" value="(Trans)glycosidases"/>
    <property type="match status" value="1"/>
</dbReference>
<dbReference type="GO" id="GO:0016052">
    <property type="term" value="P:carbohydrate catabolic process"/>
    <property type="evidence" value="ECO:0007669"/>
    <property type="project" value="TreeGrafter"/>
</dbReference>
<feature type="repeat" description="Cell wall-binding" evidence="3">
    <location>
        <begin position="351"/>
        <end position="370"/>
    </location>
</feature>
<dbReference type="GO" id="GO:0003796">
    <property type="term" value="F:lysozyme activity"/>
    <property type="evidence" value="ECO:0007669"/>
    <property type="project" value="InterPro"/>
</dbReference>
<keyword evidence="6" id="KW-1185">Reference proteome</keyword>
<comment type="caution">
    <text evidence="5">The sequence shown here is derived from an EMBL/GenBank/DDBJ whole genome shotgun (WGS) entry which is preliminary data.</text>
</comment>
<evidence type="ECO:0000256" key="2">
    <source>
        <dbReference type="ARBA" id="ARBA00022737"/>
    </source>
</evidence>
<evidence type="ECO:0000313" key="5">
    <source>
        <dbReference type="EMBL" id="RXZ54509.1"/>
    </source>
</evidence>
<dbReference type="Gene3D" id="3.20.20.80">
    <property type="entry name" value="Glycosidases"/>
    <property type="match status" value="1"/>
</dbReference>
<dbReference type="EMBL" id="SDPW01000001">
    <property type="protein sequence ID" value="RXZ54509.1"/>
    <property type="molecule type" value="Genomic_DNA"/>
</dbReference>
<dbReference type="Pfam" id="PF19085">
    <property type="entry name" value="Choline_bind_2"/>
    <property type="match status" value="1"/>
</dbReference>
<dbReference type="PROSITE" id="PS51170">
    <property type="entry name" value="CW"/>
    <property type="match status" value="6"/>
</dbReference>
<sequence>MTKCFRLPMALAIGFVALIASAFPVAMAHAEEIGFGIDSPYGEAYESEPEFDRASGEAASSWRFVDGCYVGDAGNEDRIALYAASRNTWWKSGGTYYGSNGTTVWGAKGFGVDVSTHQGPIDWSKVKSSGVTFAIIRCGYGSDYTSQDDNQFLANVRGCQKYGIPFGVYLYSYAENTSMARSEADHVLRLLDKAGLSPVNLSYPVYYDLEEGGSSPKISNSQLLANTKAFCSAISAAGFTPGVYANTNWWTHYLTSSEYNKWPRWVAQYNWQCTYGGHYDIWQADSQSSISGIAGAVDVNFDYTGPIVHGDQWVNSNGSWWYHYKDGSYPSNGWAKIDGKWYYFDSSGWMLAGWVRTGGSWYYLDGSGAMAEGWRYVNGAWYYLEPGSGKMATGLKKVDGETYHLASSGAMTTGWAKDAGKWYWSDSSGALKTGWRKLGGSWYWLDKSTFQMATGWEKVEGTWYYLDGSGAMATGWEKVGGTWYYLYGSGAMAEGWIRTGGAWYYLEPGSGAMVTGWKQVGGTWYYLDGSGAMASSQWVGNYYVTGDGSMATSRWIGGYYVDANGRWNPAAVKKS</sequence>
<reference evidence="5 6" key="1">
    <citation type="submission" date="2019-01" db="EMBL/GenBank/DDBJ databases">
        <title>Senegalimassilia sp. nov. KGMB04484 isolated human feces.</title>
        <authorList>
            <person name="Han K.-I."/>
            <person name="Kim J.-S."/>
            <person name="Lee K.C."/>
            <person name="Suh M.K."/>
            <person name="Eom M.K."/>
            <person name="Lee J.H."/>
            <person name="Park S.-H."/>
            <person name="Kang S.W."/>
            <person name="Park J.-E."/>
            <person name="Oh B.S."/>
            <person name="Yu S.Y."/>
            <person name="Choi S.-H."/>
            <person name="Lee D.H."/>
            <person name="Yoon H."/>
            <person name="Kim B.-Y."/>
            <person name="Lee J.H."/>
            <person name="Lee J.-S."/>
        </authorList>
    </citation>
    <scope>NUCLEOTIDE SEQUENCE [LARGE SCALE GENOMIC DNA]</scope>
    <source>
        <strain evidence="5 6">KGMB04484</strain>
    </source>
</reference>
<dbReference type="PROSITE" id="PS51904">
    <property type="entry name" value="GLYCOSYL_HYDROL_F25_2"/>
    <property type="match status" value="1"/>
</dbReference>
<keyword evidence="2" id="KW-0677">Repeat</keyword>
<dbReference type="Pfam" id="PF01473">
    <property type="entry name" value="Choline_bind_1"/>
    <property type="match status" value="3"/>
</dbReference>
<comment type="similarity">
    <text evidence="1">Belongs to the glycosyl hydrolase 25 family.</text>
</comment>
<name>A0A4Q2JZJ6_9ACTN</name>
<feature type="repeat" description="Cell wall-binding" evidence="3">
    <location>
        <begin position="473"/>
        <end position="492"/>
    </location>
</feature>
<evidence type="ECO:0000256" key="4">
    <source>
        <dbReference type="SAM" id="SignalP"/>
    </source>
</evidence>
<dbReference type="InterPro" id="IPR017853">
    <property type="entry name" value="GH"/>
</dbReference>
<accession>A0A4Q2JZJ6</accession>
<evidence type="ECO:0000256" key="1">
    <source>
        <dbReference type="ARBA" id="ARBA00010646"/>
    </source>
</evidence>
<dbReference type="PANTHER" id="PTHR34135:SF2">
    <property type="entry name" value="LYSOZYME"/>
    <property type="match status" value="1"/>
</dbReference>
<dbReference type="CDD" id="cd06414">
    <property type="entry name" value="GH25_LytC-like"/>
    <property type="match status" value="1"/>
</dbReference>
<proteinExistence type="inferred from homology"/>
<dbReference type="PANTHER" id="PTHR34135">
    <property type="entry name" value="LYSOZYME"/>
    <property type="match status" value="1"/>
</dbReference>
<dbReference type="Pfam" id="PF01183">
    <property type="entry name" value="Glyco_hydro_25"/>
    <property type="match status" value="1"/>
</dbReference>
<dbReference type="Pfam" id="PF19127">
    <property type="entry name" value="Choline_bind_3"/>
    <property type="match status" value="3"/>
</dbReference>
<dbReference type="GO" id="GO:0009253">
    <property type="term" value="P:peptidoglycan catabolic process"/>
    <property type="evidence" value="ECO:0007669"/>
    <property type="project" value="InterPro"/>
</dbReference>
<dbReference type="GO" id="GO:0016998">
    <property type="term" value="P:cell wall macromolecule catabolic process"/>
    <property type="evidence" value="ECO:0007669"/>
    <property type="project" value="InterPro"/>
</dbReference>
<dbReference type="Gene3D" id="2.10.270.10">
    <property type="entry name" value="Cholin Binding"/>
    <property type="match status" value="4"/>
</dbReference>
<feature type="repeat" description="Cell wall-binding" evidence="3">
    <location>
        <begin position="514"/>
        <end position="533"/>
    </location>
</feature>
<evidence type="ECO:0000313" key="6">
    <source>
        <dbReference type="Proteomes" id="UP000293345"/>
    </source>
</evidence>
<feature type="repeat" description="Cell wall-binding" evidence="3">
    <location>
        <begin position="412"/>
        <end position="431"/>
    </location>
</feature>
<protein>
    <recommendedName>
        <fullName evidence="7">Glycoside hydrolase</fullName>
    </recommendedName>
</protein>
<dbReference type="AlphaFoldDB" id="A0A4Q2JZJ6"/>
<keyword evidence="4" id="KW-0732">Signal</keyword>
<dbReference type="SUPFAM" id="SSF69360">
    <property type="entry name" value="Cell wall binding repeat"/>
    <property type="match status" value="2"/>
</dbReference>
<feature type="chain" id="PRO_5038995911" description="Glycoside hydrolase" evidence="4">
    <location>
        <begin position="23"/>
        <end position="575"/>
    </location>
</feature>
<evidence type="ECO:0000256" key="3">
    <source>
        <dbReference type="PROSITE-ProRule" id="PRU00591"/>
    </source>
</evidence>
<gene>
    <name evidence="5" type="ORF">ET524_08475</name>
</gene>
<feature type="signal peptide" evidence="4">
    <location>
        <begin position="1"/>
        <end position="22"/>
    </location>
</feature>
<evidence type="ECO:0008006" key="7">
    <source>
        <dbReference type="Google" id="ProtNLM"/>
    </source>
</evidence>
<dbReference type="Proteomes" id="UP000293345">
    <property type="component" value="Unassembled WGS sequence"/>
</dbReference>
<feature type="repeat" description="Cell wall-binding" evidence="3">
    <location>
        <begin position="331"/>
        <end position="350"/>
    </location>
</feature>
<dbReference type="InterPro" id="IPR002053">
    <property type="entry name" value="Glyco_hydro_25"/>
</dbReference>
<organism evidence="5 6">
    <name type="scientific">Senegalimassilia faecalis</name>
    <dbReference type="NCBI Taxonomy" id="2509433"/>
    <lineage>
        <taxon>Bacteria</taxon>
        <taxon>Bacillati</taxon>
        <taxon>Actinomycetota</taxon>
        <taxon>Coriobacteriia</taxon>
        <taxon>Coriobacteriales</taxon>
        <taxon>Coriobacteriaceae</taxon>
        <taxon>Senegalimassilia</taxon>
    </lineage>
</organism>